<dbReference type="Pfam" id="PF10261">
    <property type="entry name" value="FIT"/>
    <property type="match status" value="1"/>
</dbReference>
<evidence type="ECO:0000313" key="12">
    <source>
        <dbReference type="Proteomes" id="UP000243723"/>
    </source>
</evidence>
<comment type="catalytic activity">
    <reaction evidence="8">
        <text>(9Z)-octadecenoyl-CoA + H2O = S-(9Z-octadecenoyl)-4'-phosphopantetheine + adenosine 3',5'-bisphosphate + 2 H(+)</text>
        <dbReference type="Rhea" id="RHEA:65564"/>
        <dbReference type="ChEBI" id="CHEBI:15377"/>
        <dbReference type="ChEBI" id="CHEBI:15378"/>
        <dbReference type="ChEBI" id="CHEBI:57387"/>
        <dbReference type="ChEBI" id="CHEBI:58343"/>
        <dbReference type="ChEBI" id="CHEBI:156553"/>
    </reaction>
</comment>
<evidence type="ECO:0000256" key="1">
    <source>
        <dbReference type="ARBA" id="ARBA00004477"/>
    </source>
</evidence>
<dbReference type="EMBL" id="NHZQ01000404">
    <property type="protein sequence ID" value="PSK38152.1"/>
    <property type="molecule type" value="Genomic_DNA"/>
</dbReference>
<evidence type="ECO:0000256" key="6">
    <source>
        <dbReference type="ARBA" id="ARBA00023098"/>
    </source>
</evidence>
<dbReference type="InterPro" id="IPR046400">
    <property type="entry name" value="SCS3"/>
</dbReference>
<dbReference type="AlphaFoldDB" id="A0A2P7YQB3"/>
<feature type="transmembrane region" description="Helical" evidence="10">
    <location>
        <begin position="313"/>
        <end position="330"/>
    </location>
</feature>
<dbReference type="GO" id="GO:0010945">
    <property type="term" value="F:coenzyme A diphosphatase activity"/>
    <property type="evidence" value="ECO:0007669"/>
    <property type="project" value="InterPro"/>
</dbReference>
<dbReference type="PANTHER" id="PTHR23129">
    <property type="entry name" value="ACYL-COENZYME A DIPHOSPHATASE FITM2"/>
    <property type="match status" value="1"/>
</dbReference>
<dbReference type="GO" id="GO:0140042">
    <property type="term" value="P:lipid droplet formation"/>
    <property type="evidence" value="ECO:0007669"/>
    <property type="project" value="UniProtKB-UniRule"/>
</dbReference>
<feature type="transmembrane region" description="Helical" evidence="10">
    <location>
        <begin position="43"/>
        <end position="62"/>
    </location>
</feature>
<feature type="active site" evidence="8">
    <location>
        <position position="307"/>
    </location>
</feature>
<dbReference type="STRING" id="40998.A0A2P7YQB3"/>
<dbReference type="EC" id="3.6.1.-" evidence="8"/>
<protein>
    <recommendedName>
        <fullName evidence="8">Acyl-coenzyme A diphosphatase SCS3</fullName>
        <ecNumber evidence="8">3.6.1.-</ecNumber>
    </recommendedName>
    <alternativeName>
        <fullName evidence="8">FIT family protein SCS3</fullName>
    </alternativeName>
</protein>
<keyword evidence="6" id="KW-0443">Lipid metabolism</keyword>
<feature type="compositionally biased region" description="Polar residues" evidence="9">
    <location>
        <begin position="1"/>
        <end position="20"/>
    </location>
</feature>
<keyword evidence="12" id="KW-1185">Reference proteome</keyword>
<gene>
    <name evidence="8" type="primary">SCS3</name>
    <name evidence="8" type="synonym">FIT2B</name>
    <name evidence="11" type="ORF">B9Z65_1343</name>
</gene>
<keyword evidence="3 8" id="KW-0378">Hydrolase</keyword>
<feature type="region of interest" description="Disordered" evidence="9">
    <location>
        <begin position="1"/>
        <end position="35"/>
    </location>
</feature>
<feature type="transmembrane region" description="Helical" evidence="10">
    <location>
        <begin position="235"/>
        <end position="254"/>
    </location>
</feature>
<feature type="transmembrane region" description="Helical" evidence="10">
    <location>
        <begin position="287"/>
        <end position="307"/>
    </location>
</feature>
<sequence>MATRRTNASFSTASQPTMNGSKPPPTPPQTSSSSAFLPSLPEASILAIYPLIVLLGSLWGVYTINSTVSPYNPITQSHDPSTAPSYFARKDNVFNVYFVKVGWFWTTLGFWALHLLPSPSLPSRSFTTSSSPGGGSSVTLPEPPPRLLRAVARWGLATLFWTLTTQWFFGPALIDRSFTLSGGICDLSRLSLPNDAPLKVHETPKGPKGLKNIQDIASGAMCKAAGGVWKGGHDISGHVFLLILGSAMLLLEALPRLMRREGELRAQVKEGRNAGGDGEGVGLGTKIALGIAGLKAWMLLMTAAYFHTWFEKFTGLLVAMTALWIVYFLPRGVPAVRQILGAPRSQQG</sequence>
<accession>A0A2P7YQB3</accession>
<evidence type="ECO:0000256" key="2">
    <source>
        <dbReference type="ARBA" id="ARBA00022692"/>
    </source>
</evidence>
<comment type="catalytic activity">
    <reaction evidence="8">
        <text>hexadecanoyl-CoA + H2O = S-hexadecanoyl-4'-phosphopantetheine + adenosine 3',5'-bisphosphate + 2 H(+)</text>
        <dbReference type="Rhea" id="RHEA:50032"/>
        <dbReference type="ChEBI" id="CHEBI:15377"/>
        <dbReference type="ChEBI" id="CHEBI:15378"/>
        <dbReference type="ChEBI" id="CHEBI:57379"/>
        <dbReference type="ChEBI" id="CHEBI:58343"/>
        <dbReference type="ChEBI" id="CHEBI:132018"/>
    </reaction>
</comment>
<evidence type="ECO:0000256" key="10">
    <source>
        <dbReference type="SAM" id="Phobius"/>
    </source>
</evidence>
<keyword evidence="8" id="KW-0444">Lipid biosynthesis</keyword>
<dbReference type="HAMAP" id="MF_03231">
    <property type="entry name" value="SCS3"/>
    <property type="match status" value="1"/>
</dbReference>
<proteinExistence type="inferred from homology"/>
<evidence type="ECO:0000256" key="9">
    <source>
        <dbReference type="SAM" id="MobiDB-lite"/>
    </source>
</evidence>
<evidence type="ECO:0000256" key="4">
    <source>
        <dbReference type="ARBA" id="ARBA00022824"/>
    </source>
</evidence>
<dbReference type="PANTHER" id="PTHR23129:SF0">
    <property type="entry name" value="ACYL-COENZYME A DIPHOSPHATASE FITM2"/>
    <property type="match status" value="1"/>
</dbReference>
<comment type="function">
    <text evidence="8">Fatty acyl-coenzyme A (CoA) diphosphatase that hydrolyzes fatty acyl-CoA to yield acyl-4'-phosphopantetheine and adenosine 3',5'-bisphosphate. Preferentially hydrolyzes unsaturated long-chain acyl-CoA substrates in the endoplasmic reticulum (ER) lumen. This catalytic activity is required for maintaining ER structure and for lipid droplets (LDs) biogenesis, which are lipid storage organelles involved in maintaining lipid and energy homeostasis. May directly bind to diacylglycerol (DAGs) and triacylglycerol, which is also important for LD biogenesis. May support directional budding of nacent LDs from the ER into the cytosol by reducing DAG levels at sites of LD formation. May play a role in the regulation of cell morphology and cytoskeletal organization. Involved in phospholipid biosynthesis.</text>
</comment>
<name>A0A2P7YQB3_9PEZI</name>
<dbReference type="GO" id="GO:0008654">
    <property type="term" value="P:phospholipid biosynthetic process"/>
    <property type="evidence" value="ECO:0007669"/>
    <property type="project" value="UniProtKB-KW"/>
</dbReference>
<dbReference type="InterPro" id="IPR019388">
    <property type="entry name" value="FIT"/>
</dbReference>
<feature type="transmembrane region" description="Helical" evidence="10">
    <location>
        <begin position="94"/>
        <end position="116"/>
    </location>
</feature>
<evidence type="ECO:0000313" key="11">
    <source>
        <dbReference type="EMBL" id="PSK38152.1"/>
    </source>
</evidence>
<dbReference type="OrthoDB" id="5579088at2759"/>
<evidence type="ECO:0000256" key="7">
    <source>
        <dbReference type="ARBA" id="ARBA00023136"/>
    </source>
</evidence>
<comment type="catalytic activity">
    <reaction evidence="8">
        <text>(5Z,8Z,11Z,14Z)-eicosatetraenoyl-CoA + H2O = S-(5Z,8Z,11Z,14Z-eicosatetraenoyl)-4'-phosphopantetheine + adenosine 3',5'-bisphosphate + 2 H(+)</text>
        <dbReference type="Rhea" id="RHEA:65568"/>
        <dbReference type="ChEBI" id="CHEBI:15377"/>
        <dbReference type="ChEBI" id="CHEBI:15378"/>
        <dbReference type="ChEBI" id="CHEBI:57368"/>
        <dbReference type="ChEBI" id="CHEBI:58343"/>
        <dbReference type="ChEBI" id="CHEBI:156554"/>
    </reaction>
</comment>
<evidence type="ECO:0000256" key="3">
    <source>
        <dbReference type="ARBA" id="ARBA00022801"/>
    </source>
</evidence>
<dbReference type="GO" id="GO:0005789">
    <property type="term" value="C:endoplasmic reticulum membrane"/>
    <property type="evidence" value="ECO:0007669"/>
    <property type="project" value="UniProtKB-SubCell"/>
</dbReference>
<comment type="subcellular location">
    <subcellularLocation>
        <location evidence="1 8">Endoplasmic reticulum membrane</location>
        <topology evidence="1 8">Multi-pass membrane protein</topology>
    </subcellularLocation>
</comment>
<keyword evidence="2 8" id="KW-0812">Transmembrane</keyword>
<keyword evidence="8" id="KW-1208">Phospholipid metabolism</keyword>
<evidence type="ECO:0000256" key="5">
    <source>
        <dbReference type="ARBA" id="ARBA00022989"/>
    </source>
</evidence>
<keyword evidence="8" id="KW-0594">Phospholipid biosynthesis</keyword>
<feature type="active site" evidence="8">
    <location>
        <position position="238"/>
    </location>
</feature>
<organism evidence="11 12">
    <name type="scientific">Elsinoe australis</name>
    <dbReference type="NCBI Taxonomy" id="40998"/>
    <lineage>
        <taxon>Eukaryota</taxon>
        <taxon>Fungi</taxon>
        <taxon>Dikarya</taxon>
        <taxon>Ascomycota</taxon>
        <taxon>Pezizomycotina</taxon>
        <taxon>Dothideomycetes</taxon>
        <taxon>Dothideomycetidae</taxon>
        <taxon>Myriangiales</taxon>
        <taxon>Elsinoaceae</taxon>
        <taxon>Elsinoe</taxon>
    </lineage>
</organism>
<keyword evidence="4 8" id="KW-0256">Endoplasmic reticulum</keyword>
<keyword evidence="5 8" id="KW-1133">Transmembrane helix</keyword>
<comment type="caution">
    <text evidence="11">The sequence shown here is derived from an EMBL/GenBank/DDBJ whole genome shotgun (WGS) entry which is preliminary data.</text>
</comment>
<dbReference type="Proteomes" id="UP000243723">
    <property type="component" value="Unassembled WGS sequence"/>
</dbReference>
<keyword evidence="7 8" id="KW-0472">Membrane</keyword>
<comment type="catalytic activity">
    <reaction evidence="8">
        <text>an acyl-CoA + H2O = an acyl-4'-phosphopantetheine + adenosine 3',5'-bisphosphate + 2 H(+)</text>
        <dbReference type="Rhea" id="RHEA:50044"/>
        <dbReference type="ChEBI" id="CHEBI:15377"/>
        <dbReference type="ChEBI" id="CHEBI:15378"/>
        <dbReference type="ChEBI" id="CHEBI:58342"/>
        <dbReference type="ChEBI" id="CHEBI:58343"/>
        <dbReference type="ChEBI" id="CHEBI:132023"/>
    </reaction>
</comment>
<evidence type="ECO:0000256" key="8">
    <source>
        <dbReference type="HAMAP-Rule" id="MF_03231"/>
    </source>
</evidence>
<reference evidence="11 12" key="1">
    <citation type="submission" date="2017-05" db="EMBL/GenBank/DDBJ databases">
        <title>Draft genome sequence of Elsinoe australis.</title>
        <authorList>
            <person name="Cheng Q."/>
        </authorList>
    </citation>
    <scope>NUCLEOTIDE SEQUENCE [LARGE SCALE GENOMIC DNA]</scope>
    <source>
        <strain evidence="11 12">NL1</strain>
    </source>
</reference>
<comment type="similarity">
    <text evidence="8">Belongs to the FIT family. Fungal FIT2B/SCS3 subfamily.</text>
</comment>